<evidence type="ECO:0000256" key="6">
    <source>
        <dbReference type="ARBA" id="ARBA00022989"/>
    </source>
</evidence>
<dbReference type="GO" id="GO:0019367">
    <property type="term" value="P:fatty acid elongation, saturated fatty acid"/>
    <property type="evidence" value="ECO:0007669"/>
    <property type="project" value="TreeGrafter"/>
</dbReference>
<feature type="transmembrane region" description="Helical" evidence="10">
    <location>
        <begin position="235"/>
        <end position="255"/>
    </location>
</feature>
<keyword evidence="4 10" id="KW-0812">Transmembrane</keyword>
<feature type="transmembrane region" description="Helical" evidence="10">
    <location>
        <begin position="111"/>
        <end position="135"/>
    </location>
</feature>
<dbReference type="RefSeq" id="XP_013177730.1">
    <property type="nucleotide sequence ID" value="XM_013322276.1"/>
</dbReference>
<dbReference type="AlphaFoldDB" id="A0AAJ6ZRL5"/>
<evidence type="ECO:0000313" key="12">
    <source>
        <dbReference type="RefSeq" id="XP_013177731.1"/>
    </source>
</evidence>
<evidence type="ECO:0000256" key="10">
    <source>
        <dbReference type="RuleBase" id="RU361115"/>
    </source>
</evidence>
<comment type="catalytic activity">
    <reaction evidence="10">
        <text>a very-long-chain acyl-CoA + malonyl-CoA + H(+) = a very-long-chain 3-oxoacyl-CoA + CO2 + CoA</text>
        <dbReference type="Rhea" id="RHEA:32727"/>
        <dbReference type="ChEBI" id="CHEBI:15378"/>
        <dbReference type="ChEBI" id="CHEBI:16526"/>
        <dbReference type="ChEBI" id="CHEBI:57287"/>
        <dbReference type="ChEBI" id="CHEBI:57384"/>
        <dbReference type="ChEBI" id="CHEBI:90725"/>
        <dbReference type="ChEBI" id="CHEBI:90736"/>
        <dbReference type="EC" id="2.3.1.199"/>
    </reaction>
</comment>
<dbReference type="GO" id="GO:0042761">
    <property type="term" value="P:very long-chain fatty acid biosynthetic process"/>
    <property type="evidence" value="ECO:0007669"/>
    <property type="project" value="TreeGrafter"/>
</dbReference>
<feature type="transmembrane region" description="Helical" evidence="10">
    <location>
        <begin position="170"/>
        <end position="189"/>
    </location>
</feature>
<evidence type="ECO:0000256" key="4">
    <source>
        <dbReference type="ARBA" id="ARBA00022692"/>
    </source>
</evidence>
<evidence type="ECO:0000256" key="8">
    <source>
        <dbReference type="ARBA" id="ARBA00023136"/>
    </source>
</evidence>
<evidence type="ECO:0000256" key="5">
    <source>
        <dbReference type="ARBA" id="ARBA00022832"/>
    </source>
</evidence>
<protein>
    <recommendedName>
        <fullName evidence="10">Elongation of very long chain fatty acids protein</fullName>
        <ecNumber evidence="10">2.3.1.199</ecNumber>
    </recommendedName>
    <alternativeName>
        <fullName evidence="10">Very-long-chain 3-oxoacyl-CoA synthase</fullName>
    </alternativeName>
</protein>
<keyword evidence="2 10" id="KW-0444">Lipid biosynthesis</keyword>
<evidence type="ECO:0000256" key="3">
    <source>
        <dbReference type="ARBA" id="ARBA00022679"/>
    </source>
</evidence>
<keyword evidence="7 10" id="KW-0443">Lipid metabolism</keyword>
<dbReference type="EC" id="2.3.1.199" evidence="10"/>
<dbReference type="Pfam" id="PF01151">
    <property type="entry name" value="ELO"/>
    <property type="match status" value="1"/>
</dbReference>
<dbReference type="GO" id="GO:0034625">
    <property type="term" value="P:fatty acid elongation, monounsaturated fatty acid"/>
    <property type="evidence" value="ECO:0007669"/>
    <property type="project" value="TreeGrafter"/>
</dbReference>
<feature type="transmembrane region" description="Helical" evidence="10">
    <location>
        <begin position="201"/>
        <end position="223"/>
    </location>
</feature>
<reference evidence="11 12" key="1">
    <citation type="submission" date="2025-04" db="UniProtKB">
        <authorList>
            <consortium name="RefSeq"/>
        </authorList>
    </citation>
    <scope>IDENTIFICATION</scope>
</reference>
<keyword evidence="6 10" id="KW-1133">Transmembrane helix</keyword>
<name>A0AAJ6ZRL5_PAPXU</name>
<dbReference type="Proteomes" id="UP000694872">
    <property type="component" value="Unplaced"/>
</dbReference>
<comment type="similarity">
    <text evidence="10">Belongs to the ELO family.</text>
</comment>
<keyword evidence="8 10" id="KW-0472">Membrane</keyword>
<organism evidence="11">
    <name type="scientific">Papilio xuthus</name>
    <name type="common">Asian swallowtail butterfly</name>
    <dbReference type="NCBI Taxonomy" id="66420"/>
    <lineage>
        <taxon>Eukaryota</taxon>
        <taxon>Metazoa</taxon>
        <taxon>Ecdysozoa</taxon>
        <taxon>Arthropoda</taxon>
        <taxon>Hexapoda</taxon>
        <taxon>Insecta</taxon>
        <taxon>Pterygota</taxon>
        <taxon>Neoptera</taxon>
        <taxon>Endopterygota</taxon>
        <taxon>Lepidoptera</taxon>
        <taxon>Glossata</taxon>
        <taxon>Ditrysia</taxon>
        <taxon>Papilionoidea</taxon>
        <taxon>Papilionidae</taxon>
        <taxon>Papilioninae</taxon>
        <taxon>Papilio</taxon>
    </lineage>
</organism>
<dbReference type="InterPro" id="IPR002076">
    <property type="entry name" value="ELO_fam"/>
</dbReference>
<evidence type="ECO:0000313" key="11">
    <source>
        <dbReference type="RefSeq" id="XP_013177730.1"/>
    </source>
</evidence>
<feature type="transmembrane region" description="Helical" evidence="10">
    <location>
        <begin position="147"/>
        <end position="164"/>
    </location>
</feature>
<keyword evidence="3 10" id="KW-0808">Transferase</keyword>
<feature type="transmembrane region" description="Helical" evidence="10">
    <location>
        <begin position="67"/>
        <end position="91"/>
    </location>
</feature>
<feature type="transmembrane region" description="Helical" evidence="10">
    <location>
        <begin position="36"/>
        <end position="55"/>
    </location>
</feature>
<dbReference type="GO" id="GO:0005789">
    <property type="term" value="C:endoplasmic reticulum membrane"/>
    <property type="evidence" value="ECO:0007669"/>
    <property type="project" value="TreeGrafter"/>
</dbReference>
<accession>A0AAJ6ZRL5</accession>
<comment type="subcellular location">
    <subcellularLocation>
        <location evidence="1">Membrane</location>
        <topology evidence="1">Multi-pass membrane protein</topology>
    </subcellularLocation>
</comment>
<dbReference type="KEGG" id="pxu:106125176"/>
<gene>
    <name evidence="11 12" type="primary">LOC106125176</name>
</gene>
<dbReference type="GeneID" id="106125176"/>
<dbReference type="GO" id="GO:0009922">
    <property type="term" value="F:fatty acid elongase activity"/>
    <property type="evidence" value="ECO:0007669"/>
    <property type="project" value="UniProtKB-EC"/>
</dbReference>
<sequence length="262" mass="30857">MEMVAEHMRQKYNFIINESVYKQSSSWLLVSNPGSLVAILASYYYFCTWLGPLWMRDRKPFHLKKTLIIYNTCQVLMSFYLVYCGTVFVLSGEYNLLCAPVDYTDGPTANWVAAAAWWFYIAKLTELLDTIFFVLRKKDNQISTLHIYHHTIMPIITWIGVKYIPGGQATLTAILNSFVHIIMYGYYLVSGLGPQYRKYLWWKRHLTILQLIQFVIIAIHNVYPLLTDCNYPKWFNLMSVINAIAFVYMFGNFYYHSYIRIK</sequence>
<keyword evidence="5 10" id="KW-0276">Fatty acid metabolism</keyword>
<evidence type="ECO:0000256" key="2">
    <source>
        <dbReference type="ARBA" id="ARBA00022516"/>
    </source>
</evidence>
<dbReference type="GO" id="GO:0030148">
    <property type="term" value="P:sphingolipid biosynthetic process"/>
    <property type="evidence" value="ECO:0007669"/>
    <property type="project" value="TreeGrafter"/>
</dbReference>
<evidence type="ECO:0000256" key="1">
    <source>
        <dbReference type="ARBA" id="ARBA00004141"/>
    </source>
</evidence>
<evidence type="ECO:0000256" key="9">
    <source>
        <dbReference type="ARBA" id="ARBA00023160"/>
    </source>
</evidence>
<evidence type="ECO:0000256" key="7">
    <source>
        <dbReference type="ARBA" id="ARBA00023098"/>
    </source>
</evidence>
<dbReference type="PANTHER" id="PTHR11157:SF28">
    <property type="entry name" value="ELONGATION OF VERY LONG CHAIN FATTY ACIDS PROTEIN"/>
    <property type="match status" value="1"/>
</dbReference>
<dbReference type="PANTHER" id="PTHR11157">
    <property type="entry name" value="FATTY ACID ACYL TRANSFERASE-RELATED"/>
    <property type="match status" value="1"/>
</dbReference>
<proteinExistence type="inferred from homology"/>
<dbReference type="GO" id="GO:0034626">
    <property type="term" value="P:fatty acid elongation, polyunsaturated fatty acid"/>
    <property type="evidence" value="ECO:0007669"/>
    <property type="project" value="TreeGrafter"/>
</dbReference>
<dbReference type="RefSeq" id="XP_013177731.1">
    <property type="nucleotide sequence ID" value="XM_013322277.1"/>
</dbReference>
<keyword evidence="9 10" id="KW-0275">Fatty acid biosynthesis</keyword>